<evidence type="ECO:0000259" key="1">
    <source>
        <dbReference type="Pfam" id="PF19912"/>
    </source>
</evidence>
<reference evidence="2 3" key="1">
    <citation type="submission" date="2014-06" db="EMBL/GenBank/DDBJ databases">
        <title>Genome characterization of distinct group I Clostridium botulinum lineages.</title>
        <authorList>
            <person name="Giordani F."/>
            <person name="Anselmo A."/>
            <person name="Fillo S."/>
            <person name="Palozzi A.M."/>
            <person name="Fortunato A."/>
            <person name="Gentile B."/>
            <person name="Ciammaruconi A."/>
            <person name="Anniballi F."/>
            <person name="De Medici D."/>
            <person name="Lista F."/>
        </authorList>
    </citation>
    <scope>NUCLEOTIDE SEQUENCE [LARGE SCALE GENOMIC DNA]</scope>
    <source>
        <strain evidence="2 3">B2 450</strain>
    </source>
</reference>
<dbReference type="EMBL" id="JXSU01000007">
    <property type="protein sequence ID" value="KIS23055.1"/>
    <property type="molecule type" value="Genomic_DNA"/>
</dbReference>
<accession>A0A0D1BRV7</accession>
<evidence type="ECO:0000313" key="3">
    <source>
        <dbReference type="Proteomes" id="UP000032250"/>
    </source>
</evidence>
<dbReference type="PATRIC" id="fig|1379739.3.peg.1420"/>
<proteinExistence type="predicted"/>
<protein>
    <recommendedName>
        <fullName evidence="1">DUF6385 domain-containing protein</fullName>
    </recommendedName>
</protein>
<dbReference type="AlphaFoldDB" id="A0A0D1BRV7"/>
<dbReference type="InterPro" id="IPR045965">
    <property type="entry name" value="DUF6385"/>
</dbReference>
<dbReference type="Proteomes" id="UP000032250">
    <property type="component" value="Unassembled WGS sequence"/>
</dbReference>
<sequence>MKMLTEPTKIFTKDEELIEVTEDILNWLETYSPPPLSSNVTLVGKKFTEYSLDVAALSSYQYTPPFETMQQSLVTFFVKNIGSNSAKIKLQISPKENEADYGYTDDSVVTTDVNPGKIVTLVPMIFSRYVRIAYKSDLGTNLKIIAQMQI</sequence>
<evidence type="ECO:0000313" key="2">
    <source>
        <dbReference type="EMBL" id="KIS23055.1"/>
    </source>
</evidence>
<dbReference type="Pfam" id="PF19912">
    <property type="entry name" value="DUF6385"/>
    <property type="match status" value="1"/>
</dbReference>
<organism evidence="2 3">
    <name type="scientific">Clostridium botulinum B2 450</name>
    <dbReference type="NCBI Taxonomy" id="1379739"/>
    <lineage>
        <taxon>Bacteria</taxon>
        <taxon>Bacillati</taxon>
        <taxon>Bacillota</taxon>
        <taxon>Clostridia</taxon>
        <taxon>Eubacteriales</taxon>
        <taxon>Clostridiaceae</taxon>
        <taxon>Clostridium</taxon>
    </lineage>
</organism>
<dbReference type="HOGENOM" id="CLU_1755643_0_0_9"/>
<comment type="caution">
    <text evidence="2">The sequence shown here is derived from an EMBL/GenBank/DDBJ whole genome shotgun (WGS) entry which is preliminary data.</text>
</comment>
<name>A0A0D1BRV7_CLOBO</name>
<feature type="domain" description="DUF6385" evidence="1">
    <location>
        <begin position="68"/>
        <end position="149"/>
    </location>
</feature>
<gene>
    <name evidence="2" type="ORF">N495_05465</name>
</gene>